<name>A0A8K0QWI1_9PLEO</name>
<organism evidence="3 4">
    <name type="scientific">Paraphoma chrysanthemicola</name>
    <dbReference type="NCBI Taxonomy" id="798071"/>
    <lineage>
        <taxon>Eukaryota</taxon>
        <taxon>Fungi</taxon>
        <taxon>Dikarya</taxon>
        <taxon>Ascomycota</taxon>
        <taxon>Pezizomycotina</taxon>
        <taxon>Dothideomycetes</taxon>
        <taxon>Pleosporomycetidae</taxon>
        <taxon>Pleosporales</taxon>
        <taxon>Pleosporineae</taxon>
        <taxon>Phaeosphaeriaceae</taxon>
        <taxon>Paraphoma</taxon>
    </lineage>
</organism>
<dbReference type="AlphaFoldDB" id="A0A8K0QWI1"/>
<dbReference type="InterPro" id="IPR009799">
    <property type="entry name" value="EthD_dom"/>
</dbReference>
<reference evidence="3" key="1">
    <citation type="journal article" date="2021" name="Nat. Commun.">
        <title>Genetic determinants of endophytism in the Arabidopsis root mycobiome.</title>
        <authorList>
            <person name="Mesny F."/>
            <person name="Miyauchi S."/>
            <person name="Thiergart T."/>
            <person name="Pickel B."/>
            <person name="Atanasova L."/>
            <person name="Karlsson M."/>
            <person name="Huettel B."/>
            <person name="Barry K.W."/>
            <person name="Haridas S."/>
            <person name="Chen C."/>
            <person name="Bauer D."/>
            <person name="Andreopoulos W."/>
            <person name="Pangilinan J."/>
            <person name="LaButti K."/>
            <person name="Riley R."/>
            <person name="Lipzen A."/>
            <person name="Clum A."/>
            <person name="Drula E."/>
            <person name="Henrissat B."/>
            <person name="Kohler A."/>
            <person name="Grigoriev I.V."/>
            <person name="Martin F.M."/>
            <person name="Hacquard S."/>
        </authorList>
    </citation>
    <scope>NUCLEOTIDE SEQUENCE</scope>
    <source>
        <strain evidence="3">MPI-SDFR-AT-0120</strain>
    </source>
</reference>
<dbReference type="Gene3D" id="3.30.70.100">
    <property type="match status" value="1"/>
</dbReference>
<dbReference type="SUPFAM" id="SSF54909">
    <property type="entry name" value="Dimeric alpha+beta barrel"/>
    <property type="match status" value="1"/>
</dbReference>
<dbReference type="Proteomes" id="UP000813461">
    <property type="component" value="Unassembled WGS sequence"/>
</dbReference>
<dbReference type="OrthoDB" id="3183782at2759"/>
<dbReference type="Pfam" id="PF07110">
    <property type="entry name" value="EthD"/>
    <property type="match status" value="1"/>
</dbReference>
<proteinExistence type="inferred from homology"/>
<comment type="caution">
    <text evidence="3">The sequence shown here is derived from an EMBL/GenBank/DDBJ whole genome shotgun (WGS) entry which is preliminary data.</text>
</comment>
<comment type="similarity">
    <text evidence="1">Belongs to the tpcK family.</text>
</comment>
<accession>A0A8K0QWI1</accession>
<gene>
    <name evidence="3" type="ORF">FB567DRAFT_537050</name>
</gene>
<evidence type="ECO:0000259" key="2">
    <source>
        <dbReference type="Pfam" id="PF07110"/>
    </source>
</evidence>
<dbReference type="GO" id="GO:0016491">
    <property type="term" value="F:oxidoreductase activity"/>
    <property type="evidence" value="ECO:0007669"/>
    <property type="project" value="InterPro"/>
</dbReference>
<sequence>MVVHMTCLIAKRDDVSLDEFNAYWSEHHSKTFLGNPAAKKHLLRYSQIHLDTSLTSALQKEEGTQAARYDGIAQFWAETKEDLLAVFASEYYREVVVEDEKKFMKVPTYELYVGEVQDCWIKDGQ</sequence>
<keyword evidence="4" id="KW-1185">Reference proteome</keyword>
<dbReference type="InterPro" id="IPR011008">
    <property type="entry name" value="Dimeric_a/b-barrel"/>
</dbReference>
<protein>
    <submittedName>
        <fullName evidence="3">EthD domain-containing protein</fullName>
    </submittedName>
</protein>
<evidence type="ECO:0000313" key="3">
    <source>
        <dbReference type="EMBL" id="KAH7074270.1"/>
    </source>
</evidence>
<evidence type="ECO:0000313" key="4">
    <source>
        <dbReference type="Proteomes" id="UP000813461"/>
    </source>
</evidence>
<feature type="domain" description="EthD" evidence="2">
    <location>
        <begin position="13"/>
        <end position="104"/>
    </location>
</feature>
<evidence type="ECO:0000256" key="1">
    <source>
        <dbReference type="ARBA" id="ARBA00005986"/>
    </source>
</evidence>
<dbReference type="EMBL" id="JAGMVJ010000021">
    <property type="protein sequence ID" value="KAH7074270.1"/>
    <property type="molecule type" value="Genomic_DNA"/>
</dbReference>